<gene>
    <name evidence="5" type="ORF">GXW78_26805</name>
</gene>
<comment type="similarity">
    <text evidence="1">Belongs to the transglycosylase Slt family.</text>
</comment>
<dbReference type="PANTHER" id="PTHR37423">
    <property type="entry name" value="SOLUBLE LYTIC MUREIN TRANSGLYCOSYLASE-RELATED"/>
    <property type="match status" value="1"/>
</dbReference>
<name>A0ABS5ERK9_9PROT</name>
<feature type="compositionally biased region" description="Low complexity" evidence="3">
    <location>
        <begin position="61"/>
        <end position="75"/>
    </location>
</feature>
<dbReference type="RefSeq" id="WP_211871998.1">
    <property type="nucleotide sequence ID" value="NZ_JAAEDI010000045.1"/>
</dbReference>
<dbReference type="SUPFAM" id="SSF53955">
    <property type="entry name" value="Lysozyme-like"/>
    <property type="match status" value="1"/>
</dbReference>
<accession>A0ABS5ERK9</accession>
<evidence type="ECO:0000313" key="6">
    <source>
        <dbReference type="Proteomes" id="UP000698752"/>
    </source>
</evidence>
<sequence length="1134" mass="120664">MSGTRGRGAAPELTTSRVLPEVVPAAGAGAAMVAGQQMEGIGDRIMRLVDRRNAREDAAAQEDAAAAGAAAGDAAPGTEMEGGGELYRRAYNRAAMESGSRRLEITARTELERIAREHPADPVGFQRAAAAWRDGVLEPMPEAFRTRAAPALDGMTGRYVREAQNANDRAVADERGASFTAALPGRMASVEQLGLSLATTPAARAELEREQTALRDDLVAMGPRSAFTFEGTQYPADPTRAGRYSLEQMAEIRRHAQDAEVVAVARGAFRTGPQTLEAVEAWERRAEAGEIPGLRPDQARNIAATLRRDIAQDRAARTEGQREARTALQPRLEADRVAIAERGEPVSGLLDSELTAAGINVGEYRAQERARMAGWQAQQDLRGIDTPQRAQEIADRFAPGSPLFMADPANAARVLNLARERGAQVNAAALQDAIRDRSATLTTNAAAAVRHANAVPQEWRPIVSAAAAQHGVPEFLGLALLGRESGGRAGAVSPAGAVGPAQIMPATAADPGFGMQPLPREALTDPARAIPWAFQYYRRLLDAFGGNHEHALMAYNWGHQNVRRWIDGGRSGTVPDETRRYVEALLPATGGDPSRVGTRLPAIVSAEEAAAAGQTPEWAARVSGEASQAAMQAALRVRAATASPEERRLVELELAQAGGDNAAEAARLSAAWREALDHRDRGIAEDPAGYVAQVSPALQALQQRVVAGDMEALPSLIDGLAAEQQRQGVPEPQRRVLPQALVTALSDSVVQAPTPQQGLERLRGLHAAVGQDRLVQVMQQARLTGGDQDTRRDVAIMAATRVGSDPTLAGQILQGLQVLRDSPPSNMPQPRMSADADSELGEAFAASPAARDGVLAAARAIYAAELSAAGELGRTYDSSRFRAAIARVAPTTSYNGARTRLPSGVDGDAFHRTLDRLPESAMADAAAGGRRFTGDMLQHGAARLVAVGDGRYQVLYNGMSVMSASRPGAPFILDMRGVAPTPPPPTGRDRLQPAATGARRIDGWDDPDPATDPAGMVQRGNIDLTNRPVVRNDDGTISTVRTISIGTDSGEVVIPTVSDDGRIMSEGEAIEQFDRTGRHFGIFRTVEQATAFAERLHEDQAEQYDDSGNPARRNWRSGRSQIGNEPVGSRLFGR</sequence>
<dbReference type="InterPro" id="IPR023346">
    <property type="entry name" value="Lysozyme-like_dom_sf"/>
</dbReference>
<dbReference type="EMBL" id="JAAEDI010000045">
    <property type="protein sequence ID" value="MBR0653292.1"/>
    <property type="molecule type" value="Genomic_DNA"/>
</dbReference>
<organism evidence="5 6">
    <name type="scientific">Neoroseomonas terrae</name>
    <dbReference type="NCBI Taxonomy" id="424799"/>
    <lineage>
        <taxon>Bacteria</taxon>
        <taxon>Pseudomonadati</taxon>
        <taxon>Pseudomonadota</taxon>
        <taxon>Alphaproteobacteria</taxon>
        <taxon>Acetobacterales</taxon>
        <taxon>Acetobacteraceae</taxon>
        <taxon>Neoroseomonas</taxon>
    </lineage>
</organism>
<evidence type="ECO:0000256" key="1">
    <source>
        <dbReference type="ARBA" id="ARBA00007734"/>
    </source>
</evidence>
<reference evidence="6" key="1">
    <citation type="journal article" date="2021" name="Syst. Appl. Microbiol.">
        <title>Roseomonas hellenica sp. nov., isolated from roots of wild-growing Alkanna tinctoria.</title>
        <authorList>
            <person name="Rat A."/>
            <person name="Naranjo H.D."/>
            <person name="Lebbe L."/>
            <person name="Cnockaert M."/>
            <person name="Krigas N."/>
            <person name="Grigoriadou K."/>
            <person name="Maloupa E."/>
            <person name="Willems A."/>
        </authorList>
    </citation>
    <scope>NUCLEOTIDE SEQUENCE [LARGE SCALE GENOMIC DNA]</scope>
    <source>
        <strain evidence="6">LMG 31159</strain>
    </source>
</reference>
<feature type="region of interest" description="Disordered" evidence="3">
    <location>
        <begin position="1102"/>
        <end position="1134"/>
    </location>
</feature>
<dbReference type="Gene3D" id="1.10.530.10">
    <property type="match status" value="1"/>
</dbReference>
<dbReference type="Pfam" id="PF01464">
    <property type="entry name" value="SLT"/>
    <property type="match status" value="1"/>
</dbReference>
<evidence type="ECO:0000259" key="4">
    <source>
        <dbReference type="Pfam" id="PF01464"/>
    </source>
</evidence>
<protein>
    <submittedName>
        <fullName evidence="5">Lytic transglycosylase domain-containing protein</fullName>
    </submittedName>
</protein>
<comment type="similarity">
    <text evidence="2">Belongs to the virb1 family.</text>
</comment>
<comment type="caution">
    <text evidence="5">The sequence shown here is derived from an EMBL/GenBank/DDBJ whole genome shotgun (WGS) entry which is preliminary data.</text>
</comment>
<evidence type="ECO:0000313" key="5">
    <source>
        <dbReference type="EMBL" id="MBR0653292.1"/>
    </source>
</evidence>
<dbReference type="PANTHER" id="PTHR37423:SF2">
    <property type="entry name" value="MEMBRANE-BOUND LYTIC MUREIN TRANSGLYCOSYLASE C"/>
    <property type="match status" value="1"/>
</dbReference>
<proteinExistence type="inferred from homology"/>
<dbReference type="Proteomes" id="UP000698752">
    <property type="component" value="Unassembled WGS sequence"/>
</dbReference>
<feature type="region of interest" description="Disordered" evidence="3">
    <location>
        <begin position="54"/>
        <end position="82"/>
    </location>
</feature>
<evidence type="ECO:0000256" key="2">
    <source>
        <dbReference type="ARBA" id="ARBA00009387"/>
    </source>
</evidence>
<evidence type="ECO:0000256" key="3">
    <source>
        <dbReference type="SAM" id="MobiDB-lite"/>
    </source>
</evidence>
<feature type="domain" description="Transglycosylase SLT" evidence="4">
    <location>
        <begin position="464"/>
        <end position="567"/>
    </location>
</feature>
<keyword evidence="6" id="KW-1185">Reference proteome</keyword>
<dbReference type="InterPro" id="IPR008258">
    <property type="entry name" value="Transglycosylase_SLT_dom_1"/>
</dbReference>